<feature type="domain" description="CRISPR type III-associated protein" evidence="3">
    <location>
        <begin position="43"/>
        <end position="129"/>
    </location>
</feature>
<proteinExistence type="predicted"/>
<organism evidence="4 5">
    <name type="scientific">Tannerella forsythia</name>
    <name type="common">Bacteroides forsythus</name>
    <dbReference type="NCBI Taxonomy" id="28112"/>
    <lineage>
        <taxon>Bacteria</taxon>
        <taxon>Pseudomonadati</taxon>
        <taxon>Bacteroidota</taxon>
        <taxon>Bacteroidia</taxon>
        <taxon>Bacteroidales</taxon>
        <taxon>Tannerellaceae</taxon>
        <taxon>Tannerella</taxon>
    </lineage>
</organism>
<dbReference type="InterPro" id="IPR023825">
    <property type="entry name" value="CRISPR-assoc_RAMP_BGP1436"/>
</dbReference>
<dbReference type="PANTHER" id="PTHR35579:SF3">
    <property type="entry name" value="CRISPR SYSTEM CMS ENDORIBONUCLEASE CSM3"/>
    <property type="match status" value="1"/>
</dbReference>
<name>A0A1D3UCV5_TANFO</name>
<protein>
    <submittedName>
        <fullName evidence="4">RAMP superfamily protein</fullName>
    </submittedName>
</protein>
<keyword evidence="2" id="KW-0694">RNA-binding</keyword>
<dbReference type="RefSeq" id="WP_074449295.1">
    <property type="nucleotide sequence ID" value="NZ_FMMM01000014.1"/>
</dbReference>
<reference evidence="4 5" key="1">
    <citation type="submission" date="2016-09" db="EMBL/GenBank/DDBJ databases">
        <authorList>
            <person name="Capua I."/>
            <person name="De Benedictis P."/>
            <person name="Joannis T."/>
            <person name="Lombin L.H."/>
            <person name="Cattoli G."/>
        </authorList>
    </citation>
    <scope>NUCLEOTIDE SEQUENCE [LARGE SCALE GENOMIC DNA]</scope>
    <source>
        <strain evidence="4 5">UB20</strain>
    </source>
</reference>
<dbReference type="GO" id="GO:0003723">
    <property type="term" value="F:RNA binding"/>
    <property type="evidence" value="ECO:0007669"/>
    <property type="project" value="UniProtKB-KW"/>
</dbReference>
<evidence type="ECO:0000256" key="2">
    <source>
        <dbReference type="PROSITE-ProRule" id="PRU00182"/>
    </source>
</evidence>
<evidence type="ECO:0000259" key="3">
    <source>
        <dbReference type="Pfam" id="PF03787"/>
    </source>
</evidence>
<dbReference type="EMBL" id="FMMM01000014">
    <property type="protein sequence ID" value="SCQ17950.1"/>
    <property type="molecule type" value="Genomic_DNA"/>
</dbReference>
<dbReference type="Pfam" id="PF03787">
    <property type="entry name" value="RAMPs"/>
    <property type="match status" value="1"/>
</dbReference>
<dbReference type="InterPro" id="IPR052216">
    <property type="entry name" value="CRISPR_Csm3_endoribonuclease"/>
</dbReference>
<dbReference type="GO" id="GO:0051607">
    <property type="term" value="P:defense response to virus"/>
    <property type="evidence" value="ECO:0007669"/>
    <property type="project" value="UniProtKB-KW"/>
</dbReference>
<dbReference type="NCBIfam" id="TIGR03986">
    <property type="entry name" value="TIGR03986 family CRISPR-associated RAMP protein"/>
    <property type="match status" value="1"/>
</dbReference>
<evidence type="ECO:0000313" key="5">
    <source>
        <dbReference type="Proteomes" id="UP000182057"/>
    </source>
</evidence>
<gene>
    <name evidence="4" type="ORF">TFUB20_00180</name>
</gene>
<dbReference type="PROSITE" id="PS50889">
    <property type="entry name" value="S4"/>
    <property type="match status" value="1"/>
</dbReference>
<dbReference type="AlphaFoldDB" id="A0A1D3UCV5"/>
<dbReference type="InterPro" id="IPR005537">
    <property type="entry name" value="RAMP_III_fam"/>
</dbReference>
<dbReference type="OrthoDB" id="5362408at2"/>
<evidence type="ECO:0000313" key="4">
    <source>
        <dbReference type="EMBL" id="SCQ17950.1"/>
    </source>
</evidence>
<keyword evidence="1" id="KW-0051">Antiviral defense</keyword>
<sequence length="673" mass="77902">MATIKAPFNFVPLSEKVFFPDWADQISQDIPFSDGLSGTIELKITAESPIFVRNGYNREDKEAKNADYKSFSKTPDGKYFIPGTSIKGAIRNVLEIMSFGKMSKVADNRYSIRDLQLKEYMSYFQNTDIHCGWMTKNRDVVTITDNGIPRRISHSLIDEKLSTDFCQKFSDKDFLKKDSNRSSLCKYKLAHGKQLSYRFSDVPLNPKNVVDKRIKVKFDINGTEGTIVFTGQPSFRKAAVKNADGTIRQKTSGKFYEFVFLEESGREFTLNCEEENGVYMDFCFVYKDSEEWKFWKRKLENGERIPVFFSLKDNTLVHFGLSYLYKLPYIKRIKDYLSDEHKKNQLDLSDCIFGTVDKKSSLKGRVQFSNAFCVKGKPCSEMMNPYMGSPQPTYYPIYLKQNGSDGIMQKDNKGILFSTMLKENAELRGWKRYPIQENWQESFNIPENQDNNTNPFYPMEKGAEFACKLRFFNLKEIELGALLNSVSLNEGYYHSIGFAKPFGYGKISISIENIHPSHNIDIQEYKQIFVAFMSEEVDNYQRSEQLKELKCMMRPQNLTVPLEYMELGEFVEHKKQHFKEGRNQTFGQYQQNYSVLIKKQVQQPITKVAISTAKVSVWQGQFKQAKLTEGKDLTNKTLIVNDKKAKLKIGDLIEVKVVKKGGNVEKLEYIRKK</sequence>
<dbReference type="PANTHER" id="PTHR35579">
    <property type="entry name" value="CRISPR SYSTEM CMS ENDORIBONUCLEASE CSM3"/>
    <property type="match status" value="1"/>
</dbReference>
<accession>A0A1D3UCV5</accession>
<evidence type="ECO:0000256" key="1">
    <source>
        <dbReference type="ARBA" id="ARBA00023118"/>
    </source>
</evidence>
<dbReference type="Proteomes" id="UP000182057">
    <property type="component" value="Unassembled WGS sequence"/>
</dbReference>